<organism evidence="1 2">
    <name type="scientific">Chaenocephalus aceratus</name>
    <name type="common">Blackfin icefish</name>
    <name type="synonym">Chaenichthys aceratus</name>
    <dbReference type="NCBI Taxonomy" id="36190"/>
    <lineage>
        <taxon>Eukaryota</taxon>
        <taxon>Metazoa</taxon>
        <taxon>Chordata</taxon>
        <taxon>Craniata</taxon>
        <taxon>Vertebrata</taxon>
        <taxon>Euteleostomi</taxon>
        <taxon>Actinopterygii</taxon>
        <taxon>Neopterygii</taxon>
        <taxon>Teleostei</taxon>
        <taxon>Neoteleostei</taxon>
        <taxon>Acanthomorphata</taxon>
        <taxon>Eupercaria</taxon>
        <taxon>Perciformes</taxon>
        <taxon>Notothenioidei</taxon>
        <taxon>Channichthyidae</taxon>
        <taxon>Chaenocephalus</taxon>
    </lineage>
</organism>
<accession>A0ACB9WUW4</accession>
<sequence>DLMGHSSAVELQMMRKGTPRKDGCFFHLPYLCLLWLIQNSQTPRRLSSAKSTKFRDGSRLVAHHPGSTSLLHDTPEPQATELPPVRPHGNIKLDTARKPSFVVLVGEYDWINTQQSLKP</sequence>
<protein>
    <submittedName>
        <fullName evidence="1">Uncharacterized protein</fullName>
    </submittedName>
</protein>
<dbReference type="Proteomes" id="UP001057452">
    <property type="component" value="Chromosome 11"/>
</dbReference>
<dbReference type="EMBL" id="CM043795">
    <property type="protein sequence ID" value="KAI4817788.1"/>
    <property type="molecule type" value="Genomic_DNA"/>
</dbReference>
<feature type="non-terminal residue" evidence="1">
    <location>
        <position position="119"/>
    </location>
</feature>
<evidence type="ECO:0000313" key="2">
    <source>
        <dbReference type="Proteomes" id="UP001057452"/>
    </source>
</evidence>
<keyword evidence="2" id="KW-1185">Reference proteome</keyword>
<feature type="non-terminal residue" evidence="1">
    <location>
        <position position="1"/>
    </location>
</feature>
<gene>
    <name evidence="1" type="ORF">KUCAC02_011165</name>
</gene>
<reference evidence="1" key="1">
    <citation type="submission" date="2022-05" db="EMBL/GenBank/DDBJ databases">
        <title>Chromosome-level genome of Chaenocephalus aceratus.</title>
        <authorList>
            <person name="Park H."/>
        </authorList>
    </citation>
    <scope>NUCLEOTIDE SEQUENCE</scope>
    <source>
        <strain evidence="1">KU_202001</strain>
    </source>
</reference>
<name>A0ACB9WUW4_CHAAC</name>
<evidence type="ECO:0000313" key="1">
    <source>
        <dbReference type="EMBL" id="KAI4817788.1"/>
    </source>
</evidence>
<proteinExistence type="predicted"/>
<comment type="caution">
    <text evidence="1">The sequence shown here is derived from an EMBL/GenBank/DDBJ whole genome shotgun (WGS) entry which is preliminary data.</text>
</comment>